<dbReference type="InterPro" id="IPR009057">
    <property type="entry name" value="Homeodomain-like_sf"/>
</dbReference>
<dbReference type="STRING" id="1179773.BN6_06370"/>
<dbReference type="OrthoDB" id="9799345at2"/>
<dbReference type="AlphaFoldDB" id="K0JQM0"/>
<organism evidence="6 7">
    <name type="scientific">Saccharothrix espanaensis (strain ATCC 51144 / DSM 44229 / JCM 9112 / NBRC 15066 / NRRL 15764)</name>
    <dbReference type="NCBI Taxonomy" id="1179773"/>
    <lineage>
        <taxon>Bacteria</taxon>
        <taxon>Bacillati</taxon>
        <taxon>Actinomycetota</taxon>
        <taxon>Actinomycetes</taxon>
        <taxon>Pseudonocardiales</taxon>
        <taxon>Pseudonocardiaceae</taxon>
        <taxon>Saccharothrix</taxon>
    </lineage>
</organism>
<keyword evidence="1" id="KW-0805">Transcription regulation</keyword>
<evidence type="ECO:0000256" key="4">
    <source>
        <dbReference type="SAM" id="MobiDB-lite"/>
    </source>
</evidence>
<feature type="region of interest" description="Disordered" evidence="4">
    <location>
        <begin position="289"/>
        <end position="333"/>
    </location>
</feature>
<evidence type="ECO:0000256" key="2">
    <source>
        <dbReference type="ARBA" id="ARBA00023125"/>
    </source>
</evidence>
<evidence type="ECO:0000256" key="3">
    <source>
        <dbReference type="ARBA" id="ARBA00023163"/>
    </source>
</evidence>
<dbReference type="SMART" id="SM00342">
    <property type="entry name" value="HTH_ARAC"/>
    <property type="match status" value="1"/>
</dbReference>
<evidence type="ECO:0000259" key="5">
    <source>
        <dbReference type="PROSITE" id="PS01124"/>
    </source>
</evidence>
<dbReference type="Gene3D" id="2.60.120.10">
    <property type="entry name" value="Jelly Rolls"/>
    <property type="match status" value="1"/>
</dbReference>
<dbReference type="InterPro" id="IPR003313">
    <property type="entry name" value="AraC-bd"/>
</dbReference>
<keyword evidence="2" id="KW-0238">DNA-binding</keyword>
<keyword evidence="3" id="KW-0804">Transcription</keyword>
<dbReference type="KEGG" id="sesp:BN6_06370"/>
<name>K0JQM0_SACES</name>
<dbReference type="Gene3D" id="1.10.10.60">
    <property type="entry name" value="Homeodomain-like"/>
    <property type="match status" value="2"/>
</dbReference>
<dbReference type="Proteomes" id="UP000006281">
    <property type="component" value="Chromosome"/>
</dbReference>
<dbReference type="GO" id="GO:0043565">
    <property type="term" value="F:sequence-specific DNA binding"/>
    <property type="evidence" value="ECO:0007669"/>
    <property type="project" value="InterPro"/>
</dbReference>
<dbReference type="SUPFAM" id="SSF51215">
    <property type="entry name" value="Regulatory protein AraC"/>
    <property type="match status" value="1"/>
</dbReference>
<dbReference type="SUPFAM" id="SSF46689">
    <property type="entry name" value="Homeodomain-like"/>
    <property type="match status" value="1"/>
</dbReference>
<dbReference type="GO" id="GO:0003700">
    <property type="term" value="F:DNA-binding transcription factor activity"/>
    <property type="evidence" value="ECO:0007669"/>
    <property type="project" value="InterPro"/>
</dbReference>
<dbReference type="eggNOG" id="COG2207">
    <property type="taxonomic scope" value="Bacteria"/>
</dbReference>
<evidence type="ECO:0000256" key="1">
    <source>
        <dbReference type="ARBA" id="ARBA00023015"/>
    </source>
</evidence>
<dbReference type="EMBL" id="HE804045">
    <property type="protein sequence ID" value="CCH27966.1"/>
    <property type="molecule type" value="Genomic_DNA"/>
</dbReference>
<evidence type="ECO:0000313" key="6">
    <source>
        <dbReference type="EMBL" id="CCH27966.1"/>
    </source>
</evidence>
<dbReference type="PATRIC" id="fig|1179773.3.peg.642"/>
<dbReference type="BioCyc" id="SESP1179773:BN6_RS03140-MONOMER"/>
<reference evidence="6 7" key="1">
    <citation type="journal article" date="2012" name="BMC Genomics">
        <title>Complete genome sequence of Saccharothrix espanaensis DSM 44229T and comparison to the other completely sequenced Pseudonocardiaceae.</title>
        <authorList>
            <person name="Strobel T."/>
            <person name="Al-Dilaimi A."/>
            <person name="Blom J."/>
            <person name="Gessner A."/>
            <person name="Kalinowski J."/>
            <person name="Luzhetska M."/>
            <person name="Puhler A."/>
            <person name="Szczepanowski R."/>
            <person name="Bechthold A."/>
            <person name="Ruckert C."/>
        </authorList>
    </citation>
    <scope>NUCLEOTIDE SEQUENCE [LARGE SCALE GENOMIC DNA]</scope>
    <source>
        <strain evidence="7">ATCC 51144 / DSM 44229 / JCM 9112 / NBRC 15066 / NRRL 15764</strain>
    </source>
</reference>
<gene>
    <name evidence="6" type="ordered locus">BN6_06370</name>
</gene>
<sequence>MRGTTVLPGTPCQTPRVGELPMHRLEVPVPNALPFAIGTFDSIGPMSSANFPHRHTFHEIVLVTGGVGTHVVDLARWELRPPHLCAIAPGQVHHWADTRALEGFVILFTDDFLIDHPGDRELLRRLSERPWLTLEDDTHAGLSALVRELDQEYRERAEGVESVLRSLLHVLIVRAARLPETPSASPPARTGAVAEEFARLAGRPDVDLWSVRAYAERIGVTPGYLTEAVKAATGRTPSELVREARASEAKRLLARTDLTVRQIAGRVGFADPAYFCRFFRRETGVSPGDFRRTGDVRGATTGDAVHSYDRPRDTPRTTAPVHRPRRSVSIGSL</sequence>
<dbReference type="PANTHER" id="PTHR43280:SF32">
    <property type="entry name" value="TRANSCRIPTIONAL REGULATORY PROTEIN"/>
    <property type="match status" value="1"/>
</dbReference>
<dbReference type="InterPro" id="IPR014710">
    <property type="entry name" value="RmlC-like_jellyroll"/>
</dbReference>
<dbReference type="RefSeq" id="WP_015098080.1">
    <property type="nucleotide sequence ID" value="NC_019673.1"/>
</dbReference>
<evidence type="ECO:0000313" key="7">
    <source>
        <dbReference type="Proteomes" id="UP000006281"/>
    </source>
</evidence>
<feature type="compositionally biased region" description="Basic and acidic residues" evidence="4">
    <location>
        <begin position="306"/>
        <end position="315"/>
    </location>
</feature>
<proteinExistence type="predicted"/>
<accession>K0JQM0</accession>
<dbReference type="Pfam" id="PF02311">
    <property type="entry name" value="AraC_binding"/>
    <property type="match status" value="1"/>
</dbReference>
<feature type="domain" description="HTH araC/xylS-type" evidence="5">
    <location>
        <begin position="209"/>
        <end position="293"/>
    </location>
</feature>
<dbReference type="PANTHER" id="PTHR43280">
    <property type="entry name" value="ARAC-FAMILY TRANSCRIPTIONAL REGULATOR"/>
    <property type="match status" value="1"/>
</dbReference>
<dbReference type="Pfam" id="PF12833">
    <property type="entry name" value="HTH_18"/>
    <property type="match status" value="1"/>
</dbReference>
<dbReference type="PROSITE" id="PS01124">
    <property type="entry name" value="HTH_ARAC_FAMILY_2"/>
    <property type="match status" value="1"/>
</dbReference>
<dbReference type="PRINTS" id="PR00032">
    <property type="entry name" value="HTHARAC"/>
</dbReference>
<dbReference type="HOGENOM" id="CLU_000445_88_2_11"/>
<dbReference type="InterPro" id="IPR037923">
    <property type="entry name" value="HTH-like"/>
</dbReference>
<dbReference type="InterPro" id="IPR020449">
    <property type="entry name" value="Tscrpt_reg_AraC-type_HTH"/>
</dbReference>
<keyword evidence="7" id="KW-1185">Reference proteome</keyword>
<protein>
    <submittedName>
        <fullName evidence="6">Transcriptional regulator</fullName>
    </submittedName>
</protein>
<dbReference type="InterPro" id="IPR018060">
    <property type="entry name" value="HTH_AraC"/>
</dbReference>